<keyword evidence="14" id="KW-1185">Reference proteome</keyword>
<evidence type="ECO:0000313" key="14">
    <source>
        <dbReference type="Proteomes" id="UP001151287"/>
    </source>
</evidence>
<dbReference type="GO" id="GO:0005634">
    <property type="term" value="C:nucleus"/>
    <property type="evidence" value="ECO:0007669"/>
    <property type="project" value="UniProtKB-SubCell"/>
</dbReference>
<dbReference type="GO" id="GO:0003677">
    <property type="term" value="F:DNA binding"/>
    <property type="evidence" value="ECO:0007669"/>
    <property type="project" value="UniProtKB-KW"/>
</dbReference>
<keyword evidence="4 10" id="KW-0863">Zinc-finger</keyword>
<dbReference type="GO" id="GO:0008270">
    <property type="term" value="F:zinc ion binding"/>
    <property type="evidence" value="ECO:0007669"/>
    <property type="project" value="UniProtKB-KW"/>
</dbReference>
<dbReference type="PANTHER" id="PTHR46481:SF10">
    <property type="entry name" value="ZINC FINGER BED DOMAIN-CONTAINING PROTEIN 39"/>
    <property type="match status" value="1"/>
</dbReference>
<dbReference type="InterPro" id="IPR008906">
    <property type="entry name" value="HATC_C_dom"/>
</dbReference>
<dbReference type="SUPFAM" id="SSF53098">
    <property type="entry name" value="Ribonuclease H-like"/>
    <property type="match status" value="1"/>
</dbReference>
<feature type="domain" description="BED-type" evidence="12">
    <location>
        <begin position="93"/>
        <end position="150"/>
    </location>
</feature>
<evidence type="ECO:0000256" key="2">
    <source>
        <dbReference type="ARBA" id="ARBA00011738"/>
    </source>
</evidence>
<dbReference type="PANTHER" id="PTHR46481">
    <property type="entry name" value="ZINC FINGER BED DOMAIN-CONTAINING PROTEIN 4"/>
    <property type="match status" value="1"/>
</dbReference>
<evidence type="ECO:0000259" key="12">
    <source>
        <dbReference type="PROSITE" id="PS50808"/>
    </source>
</evidence>
<protein>
    <recommendedName>
        <fullName evidence="12">BED-type domain-containing protein</fullName>
    </recommendedName>
</protein>
<dbReference type="InterPro" id="IPR052035">
    <property type="entry name" value="ZnF_BED_domain_contain"/>
</dbReference>
<dbReference type="InterPro" id="IPR012337">
    <property type="entry name" value="RNaseH-like_sf"/>
</dbReference>
<accession>A0A9Q0C4G6</accession>
<evidence type="ECO:0000313" key="13">
    <source>
        <dbReference type="EMBL" id="KAJ1687064.1"/>
    </source>
</evidence>
<dbReference type="Pfam" id="PF14372">
    <property type="entry name" value="hAT-like_RNase-H"/>
    <property type="match status" value="1"/>
</dbReference>
<evidence type="ECO:0000256" key="3">
    <source>
        <dbReference type="ARBA" id="ARBA00022723"/>
    </source>
</evidence>
<evidence type="ECO:0000256" key="8">
    <source>
        <dbReference type="ARBA" id="ARBA00023163"/>
    </source>
</evidence>
<evidence type="ECO:0000256" key="1">
    <source>
        <dbReference type="ARBA" id="ARBA00004123"/>
    </source>
</evidence>
<keyword evidence="8" id="KW-0804">Transcription</keyword>
<organism evidence="13 14">
    <name type="scientific">Rhynchospora breviuscula</name>
    <dbReference type="NCBI Taxonomy" id="2022672"/>
    <lineage>
        <taxon>Eukaryota</taxon>
        <taxon>Viridiplantae</taxon>
        <taxon>Streptophyta</taxon>
        <taxon>Embryophyta</taxon>
        <taxon>Tracheophyta</taxon>
        <taxon>Spermatophyta</taxon>
        <taxon>Magnoliopsida</taxon>
        <taxon>Liliopsida</taxon>
        <taxon>Poales</taxon>
        <taxon>Cyperaceae</taxon>
        <taxon>Cyperoideae</taxon>
        <taxon>Rhynchosporeae</taxon>
        <taxon>Rhynchospora</taxon>
    </lineage>
</organism>
<dbReference type="SMART" id="SM00614">
    <property type="entry name" value="ZnF_BED"/>
    <property type="match status" value="1"/>
</dbReference>
<evidence type="ECO:0000256" key="7">
    <source>
        <dbReference type="ARBA" id="ARBA00023125"/>
    </source>
</evidence>
<evidence type="ECO:0000256" key="9">
    <source>
        <dbReference type="ARBA" id="ARBA00023242"/>
    </source>
</evidence>
<reference evidence="13" key="1">
    <citation type="journal article" date="2022" name="Cell">
        <title>Repeat-based holocentromeres influence genome architecture and karyotype evolution.</title>
        <authorList>
            <person name="Hofstatter P.G."/>
            <person name="Thangavel G."/>
            <person name="Lux T."/>
            <person name="Neumann P."/>
            <person name="Vondrak T."/>
            <person name="Novak P."/>
            <person name="Zhang M."/>
            <person name="Costa L."/>
            <person name="Castellani M."/>
            <person name="Scott A."/>
            <person name="Toegelov H."/>
            <person name="Fuchs J."/>
            <person name="Mata-Sucre Y."/>
            <person name="Dias Y."/>
            <person name="Vanzela A.L.L."/>
            <person name="Huettel B."/>
            <person name="Almeida C.C.S."/>
            <person name="Simkova H."/>
            <person name="Souza G."/>
            <person name="Pedrosa-Harand A."/>
            <person name="Macas J."/>
            <person name="Mayer K.F.X."/>
            <person name="Houben A."/>
            <person name="Marques A."/>
        </authorList>
    </citation>
    <scope>NUCLEOTIDE SEQUENCE</scope>
    <source>
        <strain evidence="13">RhyBre1mFocal</strain>
    </source>
</reference>
<dbReference type="PROSITE" id="PS50808">
    <property type="entry name" value="ZF_BED"/>
    <property type="match status" value="1"/>
</dbReference>
<keyword evidence="6" id="KW-0805">Transcription regulation</keyword>
<dbReference type="Pfam" id="PF02892">
    <property type="entry name" value="zf-BED"/>
    <property type="match status" value="1"/>
</dbReference>
<keyword evidence="9" id="KW-0539">Nucleus</keyword>
<dbReference type="OrthoDB" id="1935496at2759"/>
<dbReference type="Pfam" id="PF05699">
    <property type="entry name" value="Dimer_Tnp_hAT"/>
    <property type="match status" value="1"/>
</dbReference>
<evidence type="ECO:0000256" key="6">
    <source>
        <dbReference type="ARBA" id="ARBA00023015"/>
    </source>
</evidence>
<keyword evidence="5" id="KW-0862">Zinc</keyword>
<dbReference type="InterPro" id="IPR025525">
    <property type="entry name" value="hAT-like_transposase_RNase-H"/>
</dbReference>
<keyword evidence="7" id="KW-0238">DNA-binding</keyword>
<dbReference type="SUPFAM" id="SSF140996">
    <property type="entry name" value="Hermes dimerisation domain"/>
    <property type="match status" value="1"/>
</dbReference>
<evidence type="ECO:0000256" key="11">
    <source>
        <dbReference type="SAM" id="MobiDB-lite"/>
    </source>
</evidence>
<dbReference type="Proteomes" id="UP001151287">
    <property type="component" value="Unassembled WGS sequence"/>
</dbReference>
<comment type="subunit">
    <text evidence="2">Homodimer.</text>
</comment>
<dbReference type="EMBL" id="JAMQYH010000005">
    <property type="protein sequence ID" value="KAJ1687064.1"/>
    <property type="molecule type" value="Genomic_DNA"/>
</dbReference>
<dbReference type="GO" id="GO:0046983">
    <property type="term" value="F:protein dimerization activity"/>
    <property type="evidence" value="ECO:0007669"/>
    <property type="project" value="InterPro"/>
</dbReference>
<comment type="caution">
    <text evidence="13">The sequence shown here is derived from an EMBL/GenBank/DDBJ whole genome shotgun (WGS) entry which is preliminary data.</text>
</comment>
<sequence length="637" mass="72324">MYTSVLDLDVHIHLHLNFADVFVVCISIGIGIHGETHEEIQRIEIQADPTYEPDDEAAAGGEAAAAVAVDDEAAAAAAACGKEENPTKKKIRKTTSDVWKHFTRGPVHPNGSYYGICNYCGEKYLQGQQRGTNSMRNHIDKKCNKIPRNKPEALQKLLQAKSGKRNVLVAWRFDQMKCRKSLAKMVIAHEYPFSCVNHHFFREFLCELQPSFKIPSRTTLRADCMKIYEDEQVNLYEMFGQRIFCLVLDNASSNDACISELLYSTPMKDDLPVEGKIFHQRCGCHILNLIVHDGLSTMHKEIDCIRKTMKLIKHSQGRIEKFKLACSQINVPYKKPQWDVPTRWNSTYLMLELALELKPVIMRYASLDKKFSKALSDSQWGILKELVKHLKVFYEATLKLSGTKYPTFNLFFSEFCEVYLTIKSMASNEYPFIVNMGTQMHAKFNKYWSMGNSLLAITCVLDPRCKLDVVQYYMEEMCPDECENSISNIRECMSELYNEYVKAKAEEQGASDLNQPGMSKKHKSDVGASSMTSDRKAGLKDYLKGRKGTTGPKTELEEYLSSDRDDASLDDDFDILGWWKMKEPRFPVLAQLTRDILAVPISTVASESAFSTSGRVLSQVRNSLSDESIEALLCAQD</sequence>
<dbReference type="InterPro" id="IPR003656">
    <property type="entry name" value="Znf_BED"/>
</dbReference>
<gene>
    <name evidence="13" type="ORF">LUZ63_018454</name>
</gene>
<keyword evidence="3" id="KW-0479">Metal-binding</keyword>
<evidence type="ECO:0000256" key="4">
    <source>
        <dbReference type="ARBA" id="ARBA00022771"/>
    </source>
</evidence>
<feature type="compositionally biased region" description="Basic and acidic residues" evidence="11">
    <location>
        <begin position="533"/>
        <end position="544"/>
    </location>
</feature>
<comment type="subcellular location">
    <subcellularLocation>
        <location evidence="1">Nucleus</location>
    </subcellularLocation>
</comment>
<proteinExistence type="predicted"/>
<evidence type="ECO:0000256" key="10">
    <source>
        <dbReference type="PROSITE-ProRule" id="PRU00027"/>
    </source>
</evidence>
<name>A0A9Q0C4G6_9POAL</name>
<evidence type="ECO:0000256" key="5">
    <source>
        <dbReference type="ARBA" id="ARBA00022833"/>
    </source>
</evidence>
<dbReference type="AlphaFoldDB" id="A0A9Q0C4G6"/>
<feature type="region of interest" description="Disordered" evidence="11">
    <location>
        <begin position="509"/>
        <end position="560"/>
    </location>
</feature>